<keyword evidence="2" id="KW-0732">Signal</keyword>
<dbReference type="OrthoDB" id="1045822at2759"/>
<dbReference type="EMBL" id="JAADYS010000094">
    <property type="protein sequence ID" value="KAF4472303.1"/>
    <property type="molecule type" value="Genomic_DNA"/>
</dbReference>
<sequence>MLGIFAVVDALCLARSLSAPELKSALDRSRGADWPVERGLPNSRRWLAARSLGYASTPRRLTSFGLVNLGRWGRSRTAEDCSRLTRRGLAVCQRETPLITLSLVSPRTLVEVVAEPPGYPMHSFPSPMDGWTFVRVFRLVQVAQPVRRSMPVPSLMQWRGDLCDPSRPRGVSRLEFDSAGDPAVSSYSMMKRGEIRERFGIQGSGMGDCCVSYWCLCCALIQQDNEVKARLSQGPITQGYQPQKEGMHMPNSPAPQQSQQQAPYQPGVQPGYQSPQGYQSPPPQGSFPTPQQTYNPHQPQPQY</sequence>
<accession>A0A8H4LQJ6</accession>
<dbReference type="InterPro" id="IPR006461">
    <property type="entry name" value="PLAC_motif_containing"/>
</dbReference>
<feature type="compositionally biased region" description="Polar residues" evidence="1">
    <location>
        <begin position="287"/>
        <end position="297"/>
    </location>
</feature>
<feature type="region of interest" description="Disordered" evidence="1">
    <location>
        <begin position="236"/>
        <end position="303"/>
    </location>
</feature>
<evidence type="ECO:0000313" key="3">
    <source>
        <dbReference type="EMBL" id="KAF4472303.1"/>
    </source>
</evidence>
<comment type="caution">
    <text evidence="3">The sequence shown here is derived from an EMBL/GenBank/DDBJ whole genome shotgun (WGS) entry which is preliminary data.</text>
</comment>
<proteinExistence type="predicted"/>
<feature type="chain" id="PRO_5034089313" evidence="2">
    <location>
        <begin position="19"/>
        <end position="303"/>
    </location>
</feature>
<organism evidence="3 4">
    <name type="scientific">Fusarium albosuccineum</name>
    <dbReference type="NCBI Taxonomy" id="1237068"/>
    <lineage>
        <taxon>Eukaryota</taxon>
        <taxon>Fungi</taxon>
        <taxon>Dikarya</taxon>
        <taxon>Ascomycota</taxon>
        <taxon>Pezizomycotina</taxon>
        <taxon>Sordariomycetes</taxon>
        <taxon>Hypocreomycetidae</taxon>
        <taxon>Hypocreales</taxon>
        <taxon>Nectriaceae</taxon>
        <taxon>Fusarium</taxon>
        <taxon>Fusarium decemcellulare species complex</taxon>
    </lineage>
</organism>
<dbReference type="AlphaFoldDB" id="A0A8H4LQJ6"/>
<feature type="signal peptide" evidence="2">
    <location>
        <begin position="1"/>
        <end position="18"/>
    </location>
</feature>
<dbReference type="NCBIfam" id="TIGR01571">
    <property type="entry name" value="A_thal_Cys_rich"/>
    <property type="match status" value="1"/>
</dbReference>
<reference evidence="3 4" key="1">
    <citation type="submission" date="2020-01" db="EMBL/GenBank/DDBJ databases">
        <title>Identification and distribution of gene clusters putatively required for synthesis of sphingolipid metabolism inhibitors in phylogenetically diverse species of the filamentous fungus Fusarium.</title>
        <authorList>
            <person name="Kim H.-S."/>
            <person name="Busman M."/>
            <person name="Brown D.W."/>
            <person name="Divon H."/>
            <person name="Uhlig S."/>
            <person name="Proctor R.H."/>
        </authorList>
    </citation>
    <scope>NUCLEOTIDE SEQUENCE [LARGE SCALE GENOMIC DNA]</scope>
    <source>
        <strain evidence="3 4">NRRL 20459</strain>
    </source>
</reference>
<name>A0A8H4LQJ6_9HYPO</name>
<feature type="compositionally biased region" description="Low complexity" evidence="1">
    <location>
        <begin position="254"/>
        <end position="279"/>
    </location>
</feature>
<dbReference type="Proteomes" id="UP000554235">
    <property type="component" value="Unassembled WGS sequence"/>
</dbReference>
<protein>
    <submittedName>
        <fullName evidence="3">Plac8 family</fullName>
    </submittedName>
</protein>
<evidence type="ECO:0000256" key="1">
    <source>
        <dbReference type="SAM" id="MobiDB-lite"/>
    </source>
</evidence>
<evidence type="ECO:0000313" key="4">
    <source>
        <dbReference type="Proteomes" id="UP000554235"/>
    </source>
</evidence>
<dbReference type="Pfam" id="PF04749">
    <property type="entry name" value="PLAC8"/>
    <property type="match status" value="1"/>
</dbReference>
<gene>
    <name evidence="3" type="ORF">FALBO_794</name>
</gene>
<evidence type="ECO:0000256" key="2">
    <source>
        <dbReference type="SAM" id="SignalP"/>
    </source>
</evidence>
<keyword evidence="4" id="KW-1185">Reference proteome</keyword>